<keyword evidence="2" id="KW-1185">Reference proteome</keyword>
<protein>
    <submittedName>
        <fullName evidence="1">Uncharacterized protein</fullName>
    </submittedName>
</protein>
<comment type="caution">
    <text evidence="1">The sequence shown here is derived from an EMBL/GenBank/DDBJ whole genome shotgun (WGS) entry which is preliminary data.</text>
</comment>
<organism evidence="1 2">
    <name type="scientific">Imbroritus primus</name>
    <dbReference type="NCBI Taxonomy" id="3058603"/>
    <lineage>
        <taxon>Bacteria</taxon>
        <taxon>Pseudomonadati</taxon>
        <taxon>Pseudomonadota</taxon>
        <taxon>Betaproteobacteria</taxon>
        <taxon>Burkholderiales</taxon>
        <taxon>Burkholderiaceae</taxon>
        <taxon>Imbroritus</taxon>
    </lineage>
</organism>
<proteinExistence type="predicted"/>
<sequence>MNIDYQWISAWITAHADSLLAWLGAGLVVIILARVQFVLLSRKAARAMSESVATTVAACVPEIAAAARGGHVPAMHEPALGSLAAEPVLPKQGDSTGQRAELLRQLGLQTIAAVDARLRRLGDLGNLRLPEEALTRVPVSGVADPLLVVAPQHTVQAVLEAQRVYDHHARELAAQRRAAQQADDVCREAGEELRQARQASAAITARFEQANGRDDQADLQRLLIQEYNALGSREAAALERQTRLQQEAAALAAALQRAADAATQAYESAAIPLVARLRAAWGHGESAEWLAGGLDDGPGNSRLAAQADGVVDPAAIRVAP</sequence>
<evidence type="ECO:0000313" key="1">
    <source>
        <dbReference type="EMBL" id="TMS59403.1"/>
    </source>
</evidence>
<dbReference type="Proteomes" id="UP000004277">
    <property type="component" value="Unassembled WGS sequence"/>
</dbReference>
<name>A0ACD3STJ6_9BURK</name>
<evidence type="ECO:0000313" key="2">
    <source>
        <dbReference type="Proteomes" id="UP000004277"/>
    </source>
</evidence>
<dbReference type="EMBL" id="AKCV02000007">
    <property type="protein sequence ID" value="TMS59403.1"/>
    <property type="molecule type" value="Genomic_DNA"/>
</dbReference>
<reference evidence="1" key="1">
    <citation type="submission" date="2019-05" db="EMBL/GenBank/DDBJ databases">
        <title>Revised genome assembly of Burkholderiaceae (previously Ralstonia) sp. PBA.</title>
        <authorList>
            <person name="Gan H.M."/>
        </authorList>
    </citation>
    <scope>NUCLEOTIDE SEQUENCE</scope>
    <source>
        <strain evidence="1">PBA</strain>
    </source>
</reference>
<accession>A0ACD3STJ6</accession>
<gene>
    <name evidence="1" type="ORF">MW7_002010</name>
</gene>